<proteinExistence type="predicted"/>
<organism evidence="2 3">
    <name type="scientific">Xylanibacter ruminicola</name>
    <name type="common">Prevotella ruminicola</name>
    <dbReference type="NCBI Taxonomy" id="839"/>
    <lineage>
        <taxon>Bacteria</taxon>
        <taxon>Pseudomonadati</taxon>
        <taxon>Bacteroidota</taxon>
        <taxon>Bacteroidia</taxon>
        <taxon>Bacteroidales</taxon>
        <taxon>Prevotellaceae</taxon>
        <taxon>Xylanibacter</taxon>
    </lineage>
</organism>
<accession>A0A928BQZ6</accession>
<dbReference type="AlphaFoldDB" id="A0A928BQZ6"/>
<evidence type="ECO:0000256" key="1">
    <source>
        <dbReference type="SAM" id="SignalP"/>
    </source>
</evidence>
<evidence type="ECO:0000313" key="2">
    <source>
        <dbReference type="EMBL" id="MBE6265798.1"/>
    </source>
</evidence>
<dbReference type="InterPro" id="IPR032627">
    <property type="entry name" value="DUF4876"/>
</dbReference>
<dbReference type="Proteomes" id="UP000763088">
    <property type="component" value="Unassembled WGS sequence"/>
</dbReference>
<gene>
    <name evidence="2" type="ORF">E7102_04895</name>
</gene>
<keyword evidence="1" id="KW-0732">Signal</keyword>
<dbReference type="EMBL" id="SUYD01000005">
    <property type="protein sequence ID" value="MBE6265798.1"/>
    <property type="molecule type" value="Genomic_DNA"/>
</dbReference>
<feature type="signal peptide" evidence="1">
    <location>
        <begin position="1"/>
        <end position="23"/>
    </location>
</feature>
<sequence length="411" mass="45244">MKKNLFGGLMMLLTMGITLSACSSDDGPVIINEPVSVSIEMPLNLENVVVSNDVTTLVDVKTGETHVAANAIKKTADGFVVEFNEVAEGTYNLTSQGDLTFTVDGVAGKSSFETTQENVILSRQANTAKLTVNTFAAKGGFVISEIFFTGTTTPEGKQYSNDQYIIITNNSDVTLYADSLAFVESSFLTVNNYEYVPDISRDTMAVDAVYMIPGDGMSVAVEPGKSITLAVNAIDHREGNANSLDLRGADFEFFDVSSNPKYNDVDNENVPNLDKWFCYTATLYTMHNRGFKSYAIAKMHGTKEEFLEKNVYVGNYVMTVAGDAYEMKVNNTYKVPMSWVVDGVNLSVEEEWQWNVLPANIDSGWTFCGKTLNDKTRYSKAVIRKQDADGKYVDTNNSTNDFTPETIPSLF</sequence>
<reference evidence="2" key="1">
    <citation type="submission" date="2019-04" db="EMBL/GenBank/DDBJ databases">
        <title>Evolution of Biomass-Degrading Anaerobic Consortia Revealed by Metagenomics.</title>
        <authorList>
            <person name="Peng X."/>
        </authorList>
    </citation>
    <scope>NUCLEOTIDE SEQUENCE</scope>
    <source>
        <strain evidence="2">SIG141</strain>
    </source>
</reference>
<protein>
    <submittedName>
        <fullName evidence="2">DUF4876 domain-containing protein</fullName>
    </submittedName>
</protein>
<dbReference type="Pfam" id="PF16215">
    <property type="entry name" value="DUF4876"/>
    <property type="match status" value="1"/>
</dbReference>
<evidence type="ECO:0000313" key="3">
    <source>
        <dbReference type="Proteomes" id="UP000763088"/>
    </source>
</evidence>
<comment type="caution">
    <text evidence="2">The sequence shown here is derived from an EMBL/GenBank/DDBJ whole genome shotgun (WGS) entry which is preliminary data.</text>
</comment>
<name>A0A928BQZ6_XYLRU</name>
<feature type="chain" id="PRO_5036933290" evidence="1">
    <location>
        <begin position="24"/>
        <end position="411"/>
    </location>
</feature>
<dbReference type="PROSITE" id="PS51257">
    <property type="entry name" value="PROKAR_LIPOPROTEIN"/>
    <property type="match status" value="1"/>
</dbReference>